<evidence type="ECO:0000256" key="3">
    <source>
        <dbReference type="ARBA" id="ARBA00022490"/>
    </source>
</evidence>
<dbReference type="PANTHER" id="PTHR43783">
    <property type="entry name" value="UDP-N-ACETYLGLUCOSAMINE 1-CARBOXYVINYLTRANSFERASE"/>
    <property type="match status" value="1"/>
</dbReference>
<evidence type="ECO:0000256" key="7">
    <source>
        <dbReference type="ARBA" id="ARBA00022984"/>
    </source>
</evidence>
<protein>
    <recommendedName>
        <fullName evidence="12">UDP-N-acetylglucosamine 1-carboxyvinyltransferase</fullName>
        <ecNumber evidence="11">2.5.1.7</ecNumber>
    </recommendedName>
    <alternativeName>
        <fullName evidence="13">Enoylpyruvate transferase</fullName>
    </alternativeName>
    <alternativeName>
        <fullName evidence="14">UDP-N-acetylglucosamine enolpyruvyl transferase</fullName>
    </alternativeName>
</protein>
<evidence type="ECO:0000256" key="1">
    <source>
        <dbReference type="ARBA" id="ARBA00004496"/>
    </source>
</evidence>
<dbReference type="GO" id="GO:0009252">
    <property type="term" value="P:peptidoglycan biosynthetic process"/>
    <property type="evidence" value="ECO:0007669"/>
    <property type="project" value="UniProtKB-KW"/>
</dbReference>
<dbReference type="Proteomes" id="UP000270034">
    <property type="component" value="Chromosome"/>
</dbReference>
<keyword evidence="7" id="KW-0573">Peptidoglycan synthesis</keyword>
<dbReference type="GO" id="GO:0051301">
    <property type="term" value="P:cell division"/>
    <property type="evidence" value="ECO:0007669"/>
    <property type="project" value="UniProtKB-KW"/>
</dbReference>
<evidence type="ECO:0000256" key="5">
    <source>
        <dbReference type="ARBA" id="ARBA00022679"/>
    </source>
</evidence>
<evidence type="ECO:0000313" key="17">
    <source>
        <dbReference type="EMBL" id="BBC79734.1"/>
    </source>
</evidence>
<name>A0A2Z5ZGC1_9PROT</name>
<accession>A0A2Z5ZGC1</accession>
<evidence type="ECO:0000256" key="14">
    <source>
        <dbReference type="ARBA" id="ARBA00042842"/>
    </source>
</evidence>
<dbReference type="KEGG" id="aot:AcetOri_orf02079"/>
<dbReference type="EMBL" id="AP018515">
    <property type="protein sequence ID" value="BBC79734.1"/>
    <property type="molecule type" value="Genomic_DNA"/>
</dbReference>
<evidence type="ECO:0000256" key="8">
    <source>
        <dbReference type="ARBA" id="ARBA00023306"/>
    </source>
</evidence>
<evidence type="ECO:0000313" key="18">
    <source>
        <dbReference type="Proteomes" id="UP000270034"/>
    </source>
</evidence>
<evidence type="ECO:0000256" key="6">
    <source>
        <dbReference type="ARBA" id="ARBA00022960"/>
    </source>
</evidence>
<dbReference type="PANTHER" id="PTHR43783:SF1">
    <property type="entry name" value="UDP-N-ACETYLGLUCOSAMINE 1-CARBOXYVINYLTRANSFERASE"/>
    <property type="match status" value="1"/>
</dbReference>
<keyword evidence="4" id="KW-0132">Cell division</keyword>
<evidence type="ECO:0000256" key="12">
    <source>
        <dbReference type="ARBA" id="ARBA00039754"/>
    </source>
</evidence>
<dbReference type="SUPFAM" id="SSF55205">
    <property type="entry name" value="EPT/RTPC-like"/>
    <property type="match status" value="1"/>
</dbReference>
<evidence type="ECO:0000256" key="9">
    <source>
        <dbReference type="ARBA" id="ARBA00023316"/>
    </source>
</evidence>
<keyword evidence="5 17" id="KW-0808">Transferase</keyword>
<dbReference type="GO" id="GO:0071555">
    <property type="term" value="P:cell wall organization"/>
    <property type="evidence" value="ECO:0007669"/>
    <property type="project" value="UniProtKB-KW"/>
</dbReference>
<evidence type="ECO:0000256" key="11">
    <source>
        <dbReference type="ARBA" id="ARBA00039108"/>
    </source>
</evidence>
<keyword evidence="8" id="KW-0131">Cell cycle</keyword>
<reference evidence="17 18" key="1">
    <citation type="submission" date="2018-02" db="EMBL/GenBank/DDBJ databases">
        <title>Acetobacter orientalis genome.</title>
        <authorList>
            <person name="Nakashima N."/>
            <person name="Tamura T."/>
        </authorList>
    </citation>
    <scope>NUCLEOTIDE SEQUENCE [LARGE SCALE GENOMIC DNA]</scope>
    <source>
        <strain evidence="17 18">FAN1</strain>
    </source>
</reference>
<evidence type="ECO:0000256" key="13">
    <source>
        <dbReference type="ARBA" id="ARBA00042443"/>
    </source>
</evidence>
<comment type="pathway">
    <text evidence="2">Cell wall biogenesis; peptidoglycan biosynthesis.</text>
</comment>
<dbReference type="InterPro" id="IPR013792">
    <property type="entry name" value="RNA3'P_cycl/enolpyr_Trfase_a/b"/>
</dbReference>
<comment type="subcellular location">
    <subcellularLocation>
        <location evidence="1">Cytoplasm</location>
    </subcellularLocation>
</comment>
<dbReference type="EC" id="2.5.1.7" evidence="11"/>
<evidence type="ECO:0000259" key="16">
    <source>
        <dbReference type="Pfam" id="PF00275"/>
    </source>
</evidence>
<evidence type="ECO:0000256" key="2">
    <source>
        <dbReference type="ARBA" id="ARBA00004752"/>
    </source>
</evidence>
<keyword evidence="9" id="KW-0961">Cell wall biogenesis/degradation</keyword>
<organism evidence="17 18">
    <name type="scientific">Acetobacter orientalis</name>
    <dbReference type="NCBI Taxonomy" id="146474"/>
    <lineage>
        <taxon>Bacteria</taxon>
        <taxon>Pseudomonadati</taxon>
        <taxon>Pseudomonadota</taxon>
        <taxon>Alphaproteobacteria</taxon>
        <taxon>Acetobacterales</taxon>
        <taxon>Acetobacteraceae</taxon>
        <taxon>Acetobacter</taxon>
    </lineage>
</organism>
<feature type="domain" description="Enolpyruvate transferase" evidence="16">
    <location>
        <begin position="7"/>
        <end position="80"/>
    </location>
</feature>
<keyword evidence="3" id="KW-0963">Cytoplasm</keyword>
<sequence>MDKFIIRGGRPLHGEITIGGAKNAGLKLLVAGLLTSERLVLTNVPHIADIATMRALLTQHGLSAEAVNGDKTTLSVGGILPAQKPLTTLCPKCGPLFWCLARC</sequence>
<dbReference type="GO" id="GO:0008760">
    <property type="term" value="F:UDP-N-acetylglucosamine 1-carboxyvinyltransferase activity"/>
    <property type="evidence" value="ECO:0007669"/>
    <property type="project" value="UniProtKB-EC"/>
</dbReference>
<dbReference type="InterPro" id="IPR050068">
    <property type="entry name" value="MurA_subfamily"/>
</dbReference>
<keyword evidence="6" id="KW-0133">Cell shape</keyword>
<dbReference type="GO" id="GO:0008360">
    <property type="term" value="P:regulation of cell shape"/>
    <property type="evidence" value="ECO:0007669"/>
    <property type="project" value="UniProtKB-KW"/>
</dbReference>
<comment type="catalytic activity">
    <reaction evidence="15">
        <text>phosphoenolpyruvate + UDP-N-acetyl-alpha-D-glucosamine = UDP-N-acetyl-3-O-(1-carboxyvinyl)-alpha-D-glucosamine + phosphate</text>
        <dbReference type="Rhea" id="RHEA:18681"/>
        <dbReference type="ChEBI" id="CHEBI:43474"/>
        <dbReference type="ChEBI" id="CHEBI:57705"/>
        <dbReference type="ChEBI" id="CHEBI:58702"/>
        <dbReference type="ChEBI" id="CHEBI:68483"/>
        <dbReference type="EC" id="2.5.1.7"/>
    </reaction>
</comment>
<proteinExistence type="inferred from homology"/>
<evidence type="ECO:0000256" key="4">
    <source>
        <dbReference type="ARBA" id="ARBA00022618"/>
    </source>
</evidence>
<evidence type="ECO:0000256" key="10">
    <source>
        <dbReference type="ARBA" id="ARBA00038367"/>
    </source>
</evidence>
<dbReference type="AlphaFoldDB" id="A0A2Z5ZGC1"/>
<gene>
    <name evidence="17" type="ORF">AcetOrient_orf02079</name>
</gene>
<dbReference type="InterPro" id="IPR036968">
    <property type="entry name" value="Enolpyruvate_Tfrase_sf"/>
</dbReference>
<dbReference type="Pfam" id="PF00275">
    <property type="entry name" value="EPSP_synthase"/>
    <property type="match status" value="1"/>
</dbReference>
<dbReference type="InterPro" id="IPR001986">
    <property type="entry name" value="Enolpyruvate_Tfrase_dom"/>
</dbReference>
<dbReference type="Gene3D" id="3.65.10.10">
    <property type="entry name" value="Enolpyruvate transferase domain"/>
    <property type="match status" value="2"/>
</dbReference>
<evidence type="ECO:0000256" key="15">
    <source>
        <dbReference type="ARBA" id="ARBA00047527"/>
    </source>
</evidence>
<dbReference type="GO" id="GO:0005737">
    <property type="term" value="C:cytoplasm"/>
    <property type="evidence" value="ECO:0007669"/>
    <property type="project" value="UniProtKB-SubCell"/>
</dbReference>
<comment type="similarity">
    <text evidence="10">Belongs to the EPSP synthase family. MurA subfamily.</text>
</comment>